<gene>
    <name evidence="5" type="ORF">P4R38_00575</name>
</gene>
<comment type="caution">
    <text evidence="5">The sequence shown here is derived from an EMBL/GenBank/DDBJ whole genome shotgun (WGS) entry which is preliminary data.</text>
</comment>
<evidence type="ECO:0000313" key="5">
    <source>
        <dbReference type="EMBL" id="MDF8262736.1"/>
    </source>
</evidence>
<evidence type="ECO:0000256" key="1">
    <source>
        <dbReference type="ARBA" id="ARBA00023015"/>
    </source>
</evidence>
<keyword evidence="3" id="KW-0804">Transcription</keyword>
<keyword evidence="2" id="KW-0238">DNA-binding</keyword>
<dbReference type="PRINTS" id="PR00778">
    <property type="entry name" value="HTHARSR"/>
</dbReference>
<dbReference type="RefSeq" id="WP_275239985.1">
    <property type="nucleotide sequence ID" value="NZ_JARFJC010000045.1"/>
</dbReference>
<name>A0ABT6C631_9MICO</name>
<dbReference type="Gene3D" id="1.10.10.10">
    <property type="entry name" value="Winged helix-like DNA-binding domain superfamily/Winged helix DNA-binding domain"/>
    <property type="match status" value="1"/>
</dbReference>
<sequence length="99" mass="10663">MTVKQSGSTVSDADAAVLHALGEPNRLRIVTVLIAEGERACGTFPVTVGASTLSHHFKILREAKVIEQRADGQRKVNSLHPEFLARFGGLVADLSARRD</sequence>
<reference evidence="5 6" key="1">
    <citation type="submission" date="2023-03" db="EMBL/GenBank/DDBJ databases">
        <title>YIM 133296 draft genome.</title>
        <authorList>
            <person name="Xiong L."/>
        </authorList>
    </citation>
    <scope>NUCLEOTIDE SEQUENCE [LARGE SCALE GENOMIC DNA]</scope>
    <source>
        <strain evidence="5 6">YIM 133296</strain>
    </source>
</reference>
<organism evidence="5 6">
    <name type="scientific">Luteipulveratus flavus</name>
    <dbReference type="NCBI Taxonomy" id="3031728"/>
    <lineage>
        <taxon>Bacteria</taxon>
        <taxon>Bacillati</taxon>
        <taxon>Actinomycetota</taxon>
        <taxon>Actinomycetes</taxon>
        <taxon>Micrococcales</taxon>
        <taxon>Dermacoccaceae</taxon>
        <taxon>Luteipulveratus</taxon>
    </lineage>
</organism>
<evidence type="ECO:0000256" key="3">
    <source>
        <dbReference type="ARBA" id="ARBA00023163"/>
    </source>
</evidence>
<dbReference type="PANTHER" id="PTHR33154:SF12">
    <property type="entry name" value="TRANSCRIPTIONAL REGULATORY PROTEIN"/>
    <property type="match status" value="1"/>
</dbReference>
<dbReference type="InterPro" id="IPR001845">
    <property type="entry name" value="HTH_ArsR_DNA-bd_dom"/>
</dbReference>
<evidence type="ECO:0000313" key="6">
    <source>
        <dbReference type="Proteomes" id="UP001528912"/>
    </source>
</evidence>
<dbReference type="SMART" id="SM00418">
    <property type="entry name" value="HTH_ARSR"/>
    <property type="match status" value="1"/>
</dbReference>
<dbReference type="CDD" id="cd00090">
    <property type="entry name" value="HTH_ARSR"/>
    <property type="match status" value="1"/>
</dbReference>
<keyword evidence="6" id="KW-1185">Reference proteome</keyword>
<dbReference type="Proteomes" id="UP001528912">
    <property type="component" value="Unassembled WGS sequence"/>
</dbReference>
<dbReference type="PANTHER" id="PTHR33154">
    <property type="entry name" value="TRANSCRIPTIONAL REGULATOR, ARSR FAMILY"/>
    <property type="match status" value="1"/>
</dbReference>
<dbReference type="SUPFAM" id="SSF46785">
    <property type="entry name" value="Winged helix' DNA-binding domain"/>
    <property type="match status" value="1"/>
</dbReference>
<evidence type="ECO:0000256" key="2">
    <source>
        <dbReference type="ARBA" id="ARBA00023125"/>
    </source>
</evidence>
<protein>
    <submittedName>
        <fullName evidence="5">Helix-turn-helix domain-containing protein</fullName>
    </submittedName>
</protein>
<dbReference type="InterPro" id="IPR051081">
    <property type="entry name" value="HTH_MetalResp_TranReg"/>
</dbReference>
<dbReference type="PROSITE" id="PS50987">
    <property type="entry name" value="HTH_ARSR_2"/>
    <property type="match status" value="1"/>
</dbReference>
<keyword evidence="1" id="KW-0805">Transcription regulation</keyword>
<dbReference type="InterPro" id="IPR036390">
    <property type="entry name" value="WH_DNA-bd_sf"/>
</dbReference>
<dbReference type="Pfam" id="PF12840">
    <property type="entry name" value="HTH_20"/>
    <property type="match status" value="1"/>
</dbReference>
<dbReference type="InterPro" id="IPR011991">
    <property type="entry name" value="ArsR-like_HTH"/>
</dbReference>
<proteinExistence type="predicted"/>
<accession>A0ABT6C631</accession>
<dbReference type="EMBL" id="JAROAV010000002">
    <property type="protein sequence ID" value="MDF8262736.1"/>
    <property type="molecule type" value="Genomic_DNA"/>
</dbReference>
<dbReference type="InterPro" id="IPR036388">
    <property type="entry name" value="WH-like_DNA-bd_sf"/>
</dbReference>
<feature type="domain" description="HTH arsR-type" evidence="4">
    <location>
        <begin position="6"/>
        <end position="99"/>
    </location>
</feature>
<evidence type="ECO:0000259" key="4">
    <source>
        <dbReference type="PROSITE" id="PS50987"/>
    </source>
</evidence>